<dbReference type="Pfam" id="PF07681">
    <property type="entry name" value="DoxX"/>
    <property type="match status" value="1"/>
</dbReference>
<evidence type="ECO:0000313" key="8">
    <source>
        <dbReference type="EMBL" id="MBE9070095.1"/>
    </source>
</evidence>
<evidence type="ECO:0000256" key="2">
    <source>
        <dbReference type="ARBA" id="ARBA00006679"/>
    </source>
</evidence>
<dbReference type="PANTHER" id="PTHR33452">
    <property type="entry name" value="OXIDOREDUCTASE CATD-RELATED"/>
    <property type="match status" value="1"/>
</dbReference>
<keyword evidence="6 7" id="KW-0472">Membrane</keyword>
<feature type="transmembrane region" description="Helical" evidence="7">
    <location>
        <begin position="6"/>
        <end position="28"/>
    </location>
</feature>
<reference evidence="8" key="1">
    <citation type="submission" date="2020-10" db="EMBL/GenBank/DDBJ databases">
        <authorList>
            <person name="Castelo-Branco R."/>
            <person name="Eusebio N."/>
            <person name="Adriana R."/>
            <person name="Vieira A."/>
            <person name="Brugerolle De Fraissinette N."/>
            <person name="Rezende De Castro R."/>
            <person name="Schneider M.P."/>
            <person name="Vasconcelos V."/>
            <person name="Leao P.N."/>
        </authorList>
    </citation>
    <scope>NUCLEOTIDE SEQUENCE</scope>
    <source>
        <strain evidence="8">LEGE 11479</strain>
    </source>
</reference>
<evidence type="ECO:0000256" key="6">
    <source>
        <dbReference type="ARBA" id="ARBA00023136"/>
    </source>
</evidence>
<dbReference type="EMBL" id="JADEXP010000372">
    <property type="protein sequence ID" value="MBE9070095.1"/>
    <property type="molecule type" value="Genomic_DNA"/>
</dbReference>
<evidence type="ECO:0000256" key="4">
    <source>
        <dbReference type="ARBA" id="ARBA00022692"/>
    </source>
</evidence>
<keyword evidence="3" id="KW-1003">Cell membrane</keyword>
<keyword evidence="9" id="KW-1185">Reference proteome</keyword>
<dbReference type="RefSeq" id="WP_193995980.1">
    <property type="nucleotide sequence ID" value="NZ_JADEXP010000372.1"/>
</dbReference>
<comment type="subcellular location">
    <subcellularLocation>
        <location evidence="1">Cell membrane</location>
        <topology evidence="1">Multi-pass membrane protein</topology>
    </subcellularLocation>
</comment>
<dbReference type="PANTHER" id="PTHR33452:SF1">
    <property type="entry name" value="INNER MEMBRANE PROTEIN YPHA-RELATED"/>
    <property type="match status" value="1"/>
</dbReference>
<dbReference type="AlphaFoldDB" id="A0A928ZZ20"/>
<proteinExistence type="inferred from homology"/>
<dbReference type="Proteomes" id="UP000615026">
    <property type="component" value="Unassembled WGS sequence"/>
</dbReference>
<dbReference type="GO" id="GO:0005886">
    <property type="term" value="C:plasma membrane"/>
    <property type="evidence" value="ECO:0007669"/>
    <property type="project" value="UniProtKB-SubCell"/>
</dbReference>
<dbReference type="InterPro" id="IPR051907">
    <property type="entry name" value="DoxX-like_oxidoreductase"/>
</dbReference>
<accession>A0A928ZZ20</accession>
<sequence length="124" mass="13066">MKYLPLAARICLALIFLKAGISHLMGFAGFADMLGQRLPLGGLLAAGTIIFQLLGSLSLLLGYKIKLGALLLIIFLIPATLMFHNFVIDGSQTNAFLKNVGLIGGLLMMIYTGAGAASLDEALN</sequence>
<name>A0A928ZZ20_LEPEC</name>
<dbReference type="InterPro" id="IPR032808">
    <property type="entry name" value="DoxX"/>
</dbReference>
<evidence type="ECO:0000256" key="1">
    <source>
        <dbReference type="ARBA" id="ARBA00004651"/>
    </source>
</evidence>
<feature type="transmembrane region" description="Helical" evidence="7">
    <location>
        <begin position="100"/>
        <end position="119"/>
    </location>
</feature>
<keyword evidence="5 7" id="KW-1133">Transmembrane helix</keyword>
<feature type="transmembrane region" description="Helical" evidence="7">
    <location>
        <begin position="40"/>
        <end position="61"/>
    </location>
</feature>
<keyword evidence="4 7" id="KW-0812">Transmembrane</keyword>
<organism evidence="8 9">
    <name type="scientific">Leptolyngbya cf. ectocarpi LEGE 11479</name>
    <dbReference type="NCBI Taxonomy" id="1828722"/>
    <lineage>
        <taxon>Bacteria</taxon>
        <taxon>Bacillati</taxon>
        <taxon>Cyanobacteriota</taxon>
        <taxon>Cyanophyceae</taxon>
        <taxon>Leptolyngbyales</taxon>
        <taxon>Leptolyngbyaceae</taxon>
        <taxon>Leptolyngbya group</taxon>
        <taxon>Leptolyngbya</taxon>
    </lineage>
</organism>
<evidence type="ECO:0000256" key="3">
    <source>
        <dbReference type="ARBA" id="ARBA00022475"/>
    </source>
</evidence>
<evidence type="ECO:0000256" key="5">
    <source>
        <dbReference type="ARBA" id="ARBA00022989"/>
    </source>
</evidence>
<evidence type="ECO:0000313" key="9">
    <source>
        <dbReference type="Proteomes" id="UP000615026"/>
    </source>
</evidence>
<gene>
    <name evidence="8" type="ORF">IQ260_25980</name>
</gene>
<protein>
    <submittedName>
        <fullName evidence="8">DoxX family protein</fullName>
    </submittedName>
</protein>
<comment type="similarity">
    <text evidence="2">Belongs to the DoxX family.</text>
</comment>
<evidence type="ECO:0000256" key="7">
    <source>
        <dbReference type="SAM" id="Phobius"/>
    </source>
</evidence>
<feature type="transmembrane region" description="Helical" evidence="7">
    <location>
        <begin position="67"/>
        <end position="88"/>
    </location>
</feature>
<comment type="caution">
    <text evidence="8">The sequence shown here is derived from an EMBL/GenBank/DDBJ whole genome shotgun (WGS) entry which is preliminary data.</text>
</comment>